<feature type="signal peptide" evidence="2">
    <location>
        <begin position="1"/>
        <end position="17"/>
    </location>
</feature>
<dbReference type="Proteomes" id="UP000799640">
    <property type="component" value="Unassembled WGS sequence"/>
</dbReference>
<organism evidence="3 4">
    <name type="scientific">Trichodelitschia bisporula</name>
    <dbReference type="NCBI Taxonomy" id="703511"/>
    <lineage>
        <taxon>Eukaryota</taxon>
        <taxon>Fungi</taxon>
        <taxon>Dikarya</taxon>
        <taxon>Ascomycota</taxon>
        <taxon>Pezizomycotina</taxon>
        <taxon>Dothideomycetes</taxon>
        <taxon>Dothideomycetes incertae sedis</taxon>
        <taxon>Phaeotrichales</taxon>
        <taxon>Phaeotrichaceae</taxon>
        <taxon>Trichodelitschia</taxon>
    </lineage>
</organism>
<protein>
    <recommendedName>
        <fullName evidence="5">GPI anchored protein</fullName>
    </recommendedName>
</protein>
<evidence type="ECO:0000313" key="4">
    <source>
        <dbReference type="Proteomes" id="UP000799640"/>
    </source>
</evidence>
<evidence type="ECO:0008006" key="5">
    <source>
        <dbReference type="Google" id="ProtNLM"/>
    </source>
</evidence>
<gene>
    <name evidence="3" type="ORF">EJ06DRAFT_532419</name>
</gene>
<evidence type="ECO:0000256" key="2">
    <source>
        <dbReference type="SAM" id="SignalP"/>
    </source>
</evidence>
<proteinExistence type="predicted"/>
<evidence type="ECO:0000256" key="1">
    <source>
        <dbReference type="SAM" id="MobiDB-lite"/>
    </source>
</evidence>
<feature type="region of interest" description="Disordered" evidence="1">
    <location>
        <begin position="136"/>
        <end position="158"/>
    </location>
</feature>
<accession>A0A6G1HQA8</accession>
<dbReference type="EMBL" id="ML996701">
    <property type="protein sequence ID" value="KAF2398056.1"/>
    <property type="molecule type" value="Genomic_DNA"/>
</dbReference>
<feature type="chain" id="PRO_5026282769" description="GPI anchored protein" evidence="2">
    <location>
        <begin position="18"/>
        <end position="296"/>
    </location>
</feature>
<keyword evidence="4" id="KW-1185">Reference proteome</keyword>
<keyword evidence="2" id="KW-0732">Signal</keyword>
<evidence type="ECO:0000313" key="3">
    <source>
        <dbReference type="EMBL" id="KAF2398056.1"/>
    </source>
</evidence>
<name>A0A6G1HQA8_9PEZI</name>
<dbReference type="AlphaFoldDB" id="A0A6G1HQA8"/>
<reference evidence="3" key="1">
    <citation type="journal article" date="2020" name="Stud. Mycol.">
        <title>101 Dothideomycetes genomes: a test case for predicting lifestyles and emergence of pathogens.</title>
        <authorList>
            <person name="Haridas S."/>
            <person name="Albert R."/>
            <person name="Binder M."/>
            <person name="Bloem J."/>
            <person name="Labutti K."/>
            <person name="Salamov A."/>
            <person name="Andreopoulos B."/>
            <person name="Baker S."/>
            <person name="Barry K."/>
            <person name="Bills G."/>
            <person name="Bluhm B."/>
            <person name="Cannon C."/>
            <person name="Castanera R."/>
            <person name="Culley D."/>
            <person name="Daum C."/>
            <person name="Ezra D."/>
            <person name="Gonzalez J."/>
            <person name="Henrissat B."/>
            <person name="Kuo A."/>
            <person name="Liang C."/>
            <person name="Lipzen A."/>
            <person name="Lutzoni F."/>
            <person name="Magnuson J."/>
            <person name="Mondo S."/>
            <person name="Nolan M."/>
            <person name="Ohm R."/>
            <person name="Pangilinan J."/>
            <person name="Park H.-J."/>
            <person name="Ramirez L."/>
            <person name="Alfaro M."/>
            <person name="Sun H."/>
            <person name="Tritt A."/>
            <person name="Yoshinaga Y."/>
            <person name="Zwiers L.-H."/>
            <person name="Turgeon B."/>
            <person name="Goodwin S."/>
            <person name="Spatafora J."/>
            <person name="Crous P."/>
            <person name="Grigoriev I."/>
        </authorList>
    </citation>
    <scope>NUCLEOTIDE SEQUENCE</scope>
    <source>
        <strain evidence="3">CBS 262.69</strain>
    </source>
</reference>
<sequence length="296" mass="30388">MKLQLNIWLLLATAAFAQDIDRVKQASEVQGTSVNPRSLRNLLRRQCANYTCPNGVCAPSSSSVCCTTGYCTSDKKCCGNSGCAPLAATCCSSGSYCNSGNYCCTDGGCCPNGYSCTAGFKCSPLGGGGGGSGGGTVVNPTAGGTTTTPKVPSPTPFTNDDDTPTLKYYYYTLTWFYYSYYYTYDIRIEASTVTSTTVSTHTIISAFATNSADAASSFVNKIQTITSDGPYAATRLSGAPSIPSKTASGSKLPTVTPLGGSGNASAGQRTSGGIERGVLVLVAVALAVPLGLAMLL</sequence>